<dbReference type="SUPFAM" id="SSF52540">
    <property type="entry name" value="P-loop containing nucleoside triphosphate hydrolases"/>
    <property type="match status" value="1"/>
</dbReference>
<feature type="transmembrane region" description="Helical" evidence="4">
    <location>
        <begin position="161"/>
        <end position="180"/>
    </location>
</feature>
<evidence type="ECO:0000259" key="5">
    <source>
        <dbReference type="SMART" id="SM00533"/>
    </source>
</evidence>
<keyword evidence="1" id="KW-0547">Nucleotide-binding</keyword>
<dbReference type="InterPro" id="IPR000432">
    <property type="entry name" value="DNA_mismatch_repair_MutS_C"/>
</dbReference>
<comment type="caution">
    <text evidence="7">The sequence shown here is derived from an EMBL/GenBank/DDBJ whole genome shotgun (WGS) entry which is preliminary data.</text>
</comment>
<organism evidence="7 8">
    <name type="scientific">Clostridium oceanicum</name>
    <dbReference type="NCBI Taxonomy" id="1543"/>
    <lineage>
        <taxon>Bacteria</taxon>
        <taxon>Bacillati</taxon>
        <taxon>Bacillota</taxon>
        <taxon>Clostridia</taxon>
        <taxon>Eubacteriales</taxon>
        <taxon>Clostridiaceae</taxon>
        <taxon>Clostridium</taxon>
    </lineage>
</organism>
<dbReference type="SMART" id="SM00534">
    <property type="entry name" value="MUTSac"/>
    <property type="match status" value="1"/>
</dbReference>
<dbReference type="PANTHER" id="PTHR11361">
    <property type="entry name" value="DNA MISMATCH REPAIR PROTEIN MUTS FAMILY MEMBER"/>
    <property type="match status" value="1"/>
</dbReference>
<feature type="transmembrane region" description="Helical" evidence="4">
    <location>
        <begin position="137"/>
        <end position="155"/>
    </location>
</feature>
<dbReference type="PANTHER" id="PTHR11361:SF152">
    <property type="entry name" value="DNA MISMATCH REPAIR PROTEIN"/>
    <property type="match status" value="1"/>
</dbReference>
<feature type="domain" description="DNA mismatch repair proteins mutS family" evidence="6">
    <location>
        <begin position="340"/>
        <end position="526"/>
    </location>
</feature>
<dbReference type="Pfam" id="PF00488">
    <property type="entry name" value="MutS_V"/>
    <property type="match status" value="1"/>
</dbReference>
<sequence>MILLFKRTKPLDYIRNIWPNGERKKRSIILSKKYNDIIRKDKENLIDDQSWSDLDMDSVFPFLDKTLTTPGEQILYNILRNPLYSESKLKERDRVISLFQENSPIREKFQLKLFKIGKQKIGNILSLLWEDLKENKLMRFLCIFFGTLPTLIIVIELIFHIDLLVIFLSIVPFLFINMVIHYRTSADRISQINSISYFSKLMNVCKEICNLKIDELSEYKFKINSIFKNINIHSVTSSTYKINRIEGFSPILDYFSILFLWEERTYYKLIKHINLHQNDLRKLYELVGEIDAFISIAAYRESLPYYTKPQFTEKEKYLKIKDSVHPLIEKPVPNSIILDKKGVILTGTNMAGKSTFLRTIGLNALMAQTIYTCTAKEYIGNFFNIVSSMAPKDNVLKGKSYYLGEAEAILRIVKKVNEKYPVLSVIDEIFRGTNPIERVATSTQILKYVIARNCIPIVATHDHELTKLLKDNYKCYYFSEDVDETSGLKFDYKIKKGISPTTNAIKLLNYLGYPKEITKTSYDMVKENQKIAK</sequence>
<keyword evidence="3" id="KW-0238">DNA-binding</keyword>
<evidence type="ECO:0000256" key="4">
    <source>
        <dbReference type="SAM" id="Phobius"/>
    </source>
</evidence>
<dbReference type="Gene3D" id="3.40.50.300">
    <property type="entry name" value="P-loop containing nucleotide triphosphate hydrolases"/>
    <property type="match status" value="1"/>
</dbReference>
<dbReference type="Pfam" id="PF05192">
    <property type="entry name" value="MutS_III"/>
    <property type="match status" value="1"/>
</dbReference>
<dbReference type="SUPFAM" id="SSF48334">
    <property type="entry name" value="DNA repair protein MutS, domain III"/>
    <property type="match status" value="1"/>
</dbReference>
<dbReference type="Gene3D" id="1.10.1420.10">
    <property type="match status" value="1"/>
</dbReference>
<evidence type="ECO:0000256" key="1">
    <source>
        <dbReference type="ARBA" id="ARBA00022741"/>
    </source>
</evidence>
<keyword evidence="4" id="KW-1133">Transmembrane helix</keyword>
<evidence type="ECO:0000256" key="3">
    <source>
        <dbReference type="ARBA" id="ARBA00023125"/>
    </source>
</evidence>
<accession>A0ABP3V3I3</accession>
<keyword evidence="2" id="KW-0067">ATP-binding</keyword>
<reference evidence="8" key="1">
    <citation type="journal article" date="2019" name="Int. J. Syst. Evol. Microbiol.">
        <title>The Global Catalogue of Microorganisms (GCM) 10K type strain sequencing project: providing services to taxonomists for standard genome sequencing and annotation.</title>
        <authorList>
            <consortium name="The Broad Institute Genomics Platform"/>
            <consortium name="The Broad Institute Genome Sequencing Center for Infectious Disease"/>
            <person name="Wu L."/>
            <person name="Ma J."/>
        </authorList>
    </citation>
    <scope>NUCLEOTIDE SEQUENCE [LARGE SCALE GENOMIC DNA]</scope>
    <source>
        <strain evidence="8">JCM 1407</strain>
    </source>
</reference>
<keyword evidence="4" id="KW-0472">Membrane</keyword>
<dbReference type="InterPro" id="IPR036187">
    <property type="entry name" value="DNA_mismatch_repair_MutS_sf"/>
</dbReference>
<dbReference type="Proteomes" id="UP001501510">
    <property type="component" value="Unassembled WGS sequence"/>
</dbReference>
<evidence type="ECO:0000313" key="7">
    <source>
        <dbReference type="EMBL" id="GAA0746925.1"/>
    </source>
</evidence>
<dbReference type="InterPro" id="IPR007696">
    <property type="entry name" value="DNA_mismatch_repair_MutS_core"/>
</dbReference>
<dbReference type="InterPro" id="IPR045076">
    <property type="entry name" value="MutS"/>
</dbReference>
<dbReference type="SMART" id="SM00533">
    <property type="entry name" value="MUTSd"/>
    <property type="match status" value="1"/>
</dbReference>
<proteinExistence type="predicted"/>
<evidence type="ECO:0000313" key="8">
    <source>
        <dbReference type="Proteomes" id="UP001501510"/>
    </source>
</evidence>
<protein>
    <submittedName>
        <fullName evidence="7">MutS family DNA mismatch repair protein</fullName>
    </submittedName>
</protein>
<dbReference type="InterPro" id="IPR027417">
    <property type="entry name" value="P-loop_NTPase"/>
</dbReference>
<gene>
    <name evidence="7" type="ORF">GCM10008906_35190</name>
</gene>
<keyword evidence="8" id="KW-1185">Reference proteome</keyword>
<name>A0ABP3V3I3_9CLOT</name>
<keyword evidence="4" id="KW-0812">Transmembrane</keyword>
<evidence type="ECO:0000256" key="2">
    <source>
        <dbReference type="ARBA" id="ARBA00022840"/>
    </source>
</evidence>
<feature type="domain" description="DNA mismatch repair protein MutS core" evidence="5">
    <location>
        <begin position="54"/>
        <end position="331"/>
    </location>
</feature>
<evidence type="ECO:0000259" key="6">
    <source>
        <dbReference type="SMART" id="SM00534"/>
    </source>
</evidence>
<dbReference type="EMBL" id="BAAACG010000019">
    <property type="protein sequence ID" value="GAA0746925.1"/>
    <property type="molecule type" value="Genomic_DNA"/>
</dbReference>